<reference evidence="2" key="1">
    <citation type="submission" date="2020-07" db="EMBL/GenBank/DDBJ databases">
        <title>Multicomponent nature underlies the extraordinary mechanical properties of spider dragline silk.</title>
        <authorList>
            <person name="Kono N."/>
            <person name="Nakamura H."/>
            <person name="Mori M."/>
            <person name="Yoshida Y."/>
            <person name="Ohtoshi R."/>
            <person name="Malay A.D."/>
            <person name="Moran D.A.P."/>
            <person name="Tomita M."/>
            <person name="Numata K."/>
            <person name="Arakawa K."/>
        </authorList>
    </citation>
    <scope>NUCLEOTIDE SEQUENCE</scope>
</reference>
<accession>A0A8X6GCD5</accession>
<keyword evidence="3" id="KW-1185">Reference proteome</keyword>
<dbReference type="Proteomes" id="UP000887116">
    <property type="component" value="Unassembled WGS sequence"/>
</dbReference>
<evidence type="ECO:0000313" key="3">
    <source>
        <dbReference type="Proteomes" id="UP000887116"/>
    </source>
</evidence>
<feature type="compositionally biased region" description="Polar residues" evidence="1">
    <location>
        <begin position="98"/>
        <end position="115"/>
    </location>
</feature>
<evidence type="ECO:0000313" key="2">
    <source>
        <dbReference type="EMBL" id="GFR00314.1"/>
    </source>
</evidence>
<organism evidence="2 3">
    <name type="scientific">Trichonephila clavata</name>
    <name type="common">Joro spider</name>
    <name type="synonym">Nephila clavata</name>
    <dbReference type="NCBI Taxonomy" id="2740835"/>
    <lineage>
        <taxon>Eukaryota</taxon>
        <taxon>Metazoa</taxon>
        <taxon>Ecdysozoa</taxon>
        <taxon>Arthropoda</taxon>
        <taxon>Chelicerata</taxon>
        <taxon>Arachnida</taxon>
        <taxon>Araneae</taxon>
        <taxon>Araneomorphae</taxon>
        <taxon>Entelegynae</taxon>
        <taxon>Araneoidea</taxon>
        <taxon>Nephilidae</taxon>
        <taxon>Trichonephila</taxon>
    </lineage>
</organism>
<feature type="region of interest" description="Disordered" evidence="1">
    <location>
        <begin position="98"/>
        <end position="143"/>
    </location>
</feature>
<protein>
    <submittedName>
        <fullName evidence="2">Uncharacterized protein</fullName>
    </submittedName>
</protein>
<proteinExistence type="predicted"/>
<comment type="caution">
    <text evidence="2">The sequence shown here is derived from an EMBL/GenBank/DDBJ whole genome shotgun (WGS) entry which is preliminary data.</text>
</comment>
<sequence>MATTLDNSLVMDLSLPPSGNSSRPETLTYSNCDRLKQTANDIRKFTTLTDGMNSLIKSMHFDGFDSDDDPSLQDLKCRLAHYQNFLAMAASHPQFSHSYPNLSTANRELSHSVPTANHRKSSPLLTLYQENPRISRQDNHNNQ</sequence>
<feature type="compositionally biased region" description="Polar residues" evidence="1">
    <location>
        <begin position="17"/>
        <end position="28"/>
    </location>
</feature>
<evidence type="ECO:0000256" key="1">
    <source>
        <dbReference type="SAM" id="MobiDB-lite"/>
    </source>
</evidence>
<gene>
    <name evidence="2" type="ORF">TNCT_671141</name>
</gene>
<feature type="compositionally biased region" description="Basic and acidic residues" evidence="1">
    <location>
        <begin position="133"/>
        <end position="143"/>
    </location>
</feature>
<dbReference type="EMBL" id="BMAO01034985">
    <property type="protein sequence ID" value="GFR00314.1"/>
    <property type="molecule type" value="Genomic_DNA"/>
</dbReference>
<dbReference type="AlphaFoldDB" id="A0A8X6GCD5"/>
<feature type="region of interest" description="Disordered" evidence="1">
    <location>
        <begin position="1"/>
        <end position="28"/>
    </location>
</feature>
<name>A0A8X6GCD5_TRICU</name>